<evidence type="ECO:0000313" key="3">
    <source>
        <dbReference type="Proteomes" id="UP000321523"/>
    </source>
</evidence>
<gene>
    <name evidence="2" type="ORF">SAE02_71190</name>
</gene>
<accession>A0A512E2L7</accession>
<dbReference type="AlphaFoldDB" id="A0A512E2L7"/>
<dbReference type="Proteomes" id="UP000321523">
    <property type="component" value="Unassembled WGS sequence"/>
</dbReference>
<proteinExistence type="predicted"/>
<evidence type="ECO:0008006" key="4">
    <source>
        <dbReference type="Google" id="ProtNLM"/>
    </source>
</evidence>
<organism evidence="2 3">
    <name type="scientific">Skermanella aerolata</name>
    <dbReference type="NCBI Taxonomy" id="393310"/>
    <lineage>
        <taxon>Bacteria</taxon>
        <taxon>Pseudomonadati</taxon>
        <taxon>Pseudomonadota</taxon>
        <taxon>Alphaproteobacteria</taxon>
        <taxon>Rhodospirillales</taxon>
        <taxon>Azospirillaceae</taxon>
        <taxon>Skermanella</taxon>
    </lineage>
</organism>
<feature type="compositionally biased region" description="Basic and acidic residues" evidence="1">
    <location>
        <begin position="43"/>
        <end position="55"/>
    </location>
</feature>
<reference evidence="2 3" key="1">
    <citation type="submission" date="2019-07" db="EMBL/GenBank/DDBJ databases">
        <title>Whole genome shotgun sequence of Skermanella aerolata NBRC 106429.</title>
        <authorList>
            <person name="Hosoyama A."/>
            <person name="Uohara A."/>
            <person name="Ohji S."/>
            <person name="Ichikawa N."/>
        </authorList>
    </citation>
    <scope>NUCLEOTIDE SEQUENCE [LARGE SCALE GENOMIC DNA]</scope>
    <source>
        <strain evidence="2 3">NBRC 106429</strain>
    </source>
</reference>
<name>A0A512E2L7_9PROT</name>
<dbReference type="EMBL" id="BJYZ01000056">
    <property type="protein sequence ID" value="GEO42971.1"/>
    <property type="molecule type" value="Genomic_DNA"/>
</dbReference>
<comment type="caution">
    <text evidence="2">The sequence shown here is derived from an EMBL/GenBank/DDBJ whole genome shotgun (WGS) entry which is preliminary data.</text>
</comment>
<sequence length="66" mass="7581">MRTTAPDERIRRLRSKNRALFVVLLGLAALLFAVTYVRMSEVEERRHETMTDPHRSSLPARTGSGR</sequence>
<evidence type="ECO:0000313" key="2">
    <source>
        <dbReference type="EMBL" id="GEO42971.1"/>
    </source>
</evidence>
<protein>
    <recommendedName>
        <fullName evidence="4">Cytochrome C oxidase assembly protein</fullName>
    </recommendedName>
</protein>
<feature type="region of interest" description="Disordered" evidence="1">
    <location>
        <begin position="43"/>
        <end position="66"/>
    </location>
</feature>
<evidence type="ECO:0000256" key="1">
    <source>
        <dbReference type="SAM" id="MobiDB-lite"/>
    </source>
</evidence>
<keyword evidence="3" id="KW-1185">Reference proteome</keyword>